<dbReference type="Proteomes" id="UP000735302">
    <property type="component" value="Unassembled WGS sequence"/>
</dbReference>
<feature type="compositionally biased region" description="Polar residues" evidence="1">
    <location>
        <begin position="12"/>
        <end position="22"/>
    </location>
</feature>
<gene>
    <name evidence="2" type="ORF">PoB_000336600</name>
</gene>
<dbReference type="AlphaFoldDB" id="A0AAV3Y185"/>
<evidence type="ECO:0000313" key="3">
    <source>
        <dbReference type="Proteomes" id="UP000735302"/>
    </source>
</evidence>
<protein>
    <submittedName>
        <fullName evidence="2">Uncharacterized protein</fullName>
    </submittedName>
</protein>
<organism evidence="2 3">
    <name type="scientific">Plakobranchus ocellatus</name>
    <dbReference type="NCBI Taxonomy" id="259542"/>
    <lineage>
        <taxon>Eukaryota</taxon>
        <taxon>Metazoa</taxon>
        <taxon>Spiralia</taxon>
        <taxon>Lophotrochozoa</taxon>
        <taxon>Mollusca</taxon>
        <taxon>Gastropoda</taxon>
        <taxon>Heterobranchia</taxon>
        <taxon>Euthyneura</taxon>
        <taxon>Panpulmonata</taxon>
        <taxon>Sacoglossa</taxon>
        <taxon>Placobranchoidea</taxon>
        <taxon>Plakobranchidae</taxon>
        <taxon>Plakobranchus</taxon>
    </lineage>
</organism>
<feature type="region of interest" description="Disordered" evidence="1">
    <location>
        <begin position="1"/>
        <end position="32"/>
    </location>
</feature>
<proteinExistence type="predicted"/>
<evidence type="ECO:0000313" key="2">
    <source>
        <dbReference type="EMBL" id="GFN76860.1"/>
    </source>
</evidence>
<accession>A0AAV3Y185</accession>
<comment type="caution">
    <text evidence="2">The sequence shown here is derived from an EMBL/GenBank/DDBJ whole genome shotgun (WGS) entry which is preliminary data.</text>
</comment>
<evidence type="ECO:0000256" key="1">
    <source>
        <dbReference type="SAM" id="MobiDB-lite"/>
    </source>
</evidence>
<sequence length="74" mass="8593">MEMMLERPGRNRQGSLPSSRGSSFDEGEDSRDMRMPHTVHITHPRNGYANQIEGFTMVRKYQNLFVKGRTSKHL</sequence>
<name>A0AAV3Y185_9GAST</name>
<reference evidence="2 3" key="1">
    <citation type="journal article" date="2021" name="Elife">
        <title>Chloroplast acquisition without the gene transfer in kleptoplastic sea slugs, Plakobranchus ocellatus.</title>
        <authorList>
            <person name="Maeda T."/>
            <person name="Takahashi S."/>
            <person name="Yoshida T."/>
            <person name="Shimamura S."/>
            <person name="Takaki Y."/>
            <person name="Nagai Y."/>
            <person name="Toyoda A."/>
            <person name="Suzuki Y."/>
            <person name="Arimoto A."/>
            <person name="Ishii H."/>
            <person name="Satoh N."/>
            <person name="Nishiyama T."/>
            <person name="Hasebe M."/>
            <person name="Maruyama T."/>
            <person name="Minagawa J."/>
            <person name="Obokata J."/>
            <person name="Shigenobu S."/>
        </authorList>
    </citation>
    <scope>NUCLEOTIDE SEQUENCE [LARGE SCALE GENOMIC DNA]</scope>
</reference>
<dbReference type="EMBL" id="BLXT01000427">
    <property type="protein sequence ID" value="GFN76860.1"/>
    <property type="molecule type" value="Genomic_DNA"/>
</dbReference>
<keyword evidence="3" id="KW-1185">Reference proteome</keyword>